<feature type="region of interest" description="Disordered" evidence="10">
    <location>
        <begin position="426"/>
        <end position="458"/>
    </location>
</feature>
<feature type="transmembrane region" description="Helical" evidence="11">
    <location>
        <begin position="193"/>
        <end position="211"/>
    </location>
</feature>
<dbReference type="GO" id="GO:0004168">
    <property type="term" value="F:dolichol kinase activity"/>
    <property type="evidence" value="ECO:0007669"/>
    <property type="project" value="UniProtKB-EC"/>
</dbReference>
<keyword evidence="9 11" id="KW-0472">Membrane</keyword>
<sequence>MTDDGTLLNKDESQQLRTLFNRSPHPYRQVGSETYTRFTLDHSEQPGRPSSRAVQSEESRPFSPDASFISATSPSDSGTEADDEKPLLKALTAPPVRPRKGLKGLIPGEGATSSWSVSSGLDNDKIKSRARYPSATRQKSRDNGSSNPRVTKDSRSRLEIRRRVFEIVLFAIIGWVSLLGVDRQARATFRRHATIVIVVYITYTLWLIIWLRYSRGQRWTRLWFPASADAAPLVYPVFLPLLITYSIATRRDDKLIGYVISFCALPRYVIPLRDRNIQWLLTLLPLIYEDSSATLSSTTANMSREEIALLFPLYSALMQVLYFLTTTSLLDTELQLLATALINLLGVPRSPQPSILKALLWIGGLGMLLSCRHVLKLSVELARIPTWRLRKTNRPRSNHSVIFRALDDTLGGFLSERFFVTNSTDSSDEEGIYTYPGSKKSIPKSKPARISNDSTRKAATDDLQYSMHSSTFIEGSEHSKGTVKPRRHTFSGNMSTLPDIPAITRTATNALSSARTRSKLILKLTLPQATVLKWVYATYVYLMTILIILVPVRMYVQYFALDGHEPIGWALGYLFGDYQPFRLYAVMHSLDSWICLPSRDFTEYSGVVEHFRHTIIGAANTRLLICVYCLLLIAIGIAVVIHLSNVVEVDTRRKVFHGMMVAMFLPTIFIDPDFVALAFTLILVVFLLLDLFRASQLPPLSKPLTYFLAPYVDGRDHKGPIVISHIFLLIGCAVPLWLSLTAMERTVDEPLAGWEVPMRDLSMVTGIVCVGMGDAAASLVGRRFGRRRWPWGGGKSLEGSAAFAFSVLIGLAASRKWLMIGGWKGTSDDDWALFSLKATMAAIGASLTEAVLTGGNDNVVVPIVLWLLTRGMAI</sequence>
<name>A0A8H3FF81_9LECA</name>
<evidence type="ECO:0000256" key="8">
    <source>
        <dbReference type="ARBA" id="ARBA00022989"/>
    </source>
</evidence>
<feature type="compositionally biased region" description="Polar residues" evidence="10">
    <location>
        <begin position="69"/>
        <end position="78"/>
    </location>
</feature>
<dbReference type="OrthoDB" id="377083at2759"/>
<evidence type="ECO:0000256" key="10">
    <source>
        <dbReference type="SAM" id="MobiDB-lite"/>
    </source>
</evidence>
<keyword evidence="5 11" id="KW-0812">Transmembrane</keyword>
<feature type="transmembrane region" description="Helical" evidence="11">
    <location>
        <begin position="761"/>
        <end position="780"/>
    </location>
</feature>
<evidence type="ECO:0000256" key="4">
    <source>
        <dbReference type="ARBA" id="ARBA00022679"/>
    </source>
</evidence>
<keyword evidence="4" id="KW-0808">Transferase</keyword>
<dbReference type="PANTHER" id="PTHR13205">
    <property type="entry name" value="TRANSMEMBRANE PROTEIN 15-RELATED"/>
    <property type="match status" value="1"/>
</dbReference>
<reference evidence="12" key="1">
    <citation type="submission" date="2021-03" db="EMBL/GenBank/DDBJ databases">
        <authorList>
            <person name="Tagirdzhanova G."/>
        </authorList>
    </citation>
    <scope>NUCLEOTIDE SEQUENCE</scope>
</reference>
<feature type="region of interest" description="Disordered" evidence="10">
    <location>
        <begin position="1"/>
        <end position="107"/>
    </location>
</feature>
<dbReference type="Proteomes" id="UP000664169">
    <property type="component" value="Unassembled WGS sequence"/>
</dbReference>
<feature type="transmembrane region" description="Helical" evidence="11">
    <location>
        <begin position="622"/>
        <end position="643"/>
    </location>
</feature>
<evidence type="ECO:0000256" key="1">
    <source>
        <dbReference type="ARBA" id="ARBA00004477"/>
    </source>
</evidence>
<evidence type="ECO:0000313" key="12">
    <source>
        <dbReference type="EMBL" id="CAF9923464.1"/>
    </source>
</evidence>
<evidence type="ECO:0000256" key="6">
    <source>
        <dbReference type="ARBA" id="ARBA00022777"/>
    </source>
</evidence>
<dbReference type="EC" id="2.7.1.108" evidence="3"/>
<proteinExistence type="inferred from homology"/>
<gene>
    <name evidence="12" type="ORF">GOMPHAMPRED_002846</name>
</gene>
<comment type="subcellular location">
    <subcellularLocation>
        <location evidence="1">Endoplasmic reticulum membrane</location>
        <topology evidence="1">Multi-pass membrane protein</topology>
    </subcellularLocation>
</comment>
<dbReference type="InterPro" id="IPR032974">
    <property type="entry name" value="Polypren_kinase"/>
</dbReference>
<feature type="transmembrane region" description="Helical" evidence="11">
    <location>
        <begin position="164"/>
        <end position="181"/>
    </location>
</feature>
<keyword evidence="6" id="KW-0418">Kinase</keyword>
<feature type="transmembrane region" description="Helical" evidence="11">
    <location>
        <begin position="534"/>
        <end position="556"/>
    </location>
</feature>
<dbReference type="AlphaFoldDB" id="A0A8H3FF81"/>
<protein>
    <recommendedName>
        <fullName evidence="3">dolichol kinase</fullName>
        <ecNumber evidence="3">2.7.1.108</ecNumber>
    </recommendedName>
</protein>
<evidence type="ECO:0000256" key="3">
    <source>
        <dbReference type="ARBA" id="ARBA00012132"/>
    </source>
</evidence>
<feature type="transmembrane region" description="Helical" evidence="11">
    <location>
        <begin position="223"/>
        <end position="243"/>
    </location>
</feature>
<dbReference type="GO" id="GO:0043048">
    <property type="term" value="P:dolichyl monophosphate biosynthetic process"/>
    <property type="evidence" value="ECO:0007669"/>
    <property type="project" value="TreeGrafter"/>
</dbReference>
<comment type="similarity">
    <text evidence="2">Belongs to the polyprenol kinase family.</text>
</comment>
<feature type="transmembrane region" description="Helical" evidence="11">
    <location>
        <begin position="676"/>
        <end position="692"/>
    </location>
</feature>
<organism evidence="12 13">
    <name type="scientific">Gomphillus americanus</name>
    <dbReference type="NCBI Taxonomy" id="1940652"/>
    <lineage>
        <taxon>Eukaryota</taxon>
        <taxon>Fungi</taxon>
        <taxon>Dikarya</taxon>
        <taxon>Ascomycota</taxon>
        <taxon>Pezizomycotina</taxon>
        <taxon>Lecanoromycetes</taxon>
        <taxon>OSLEUM clade</taxon>
        <taxon>Ostropomycetidae</taxon>
        <taxon>Ostropales</taxon>
        <taxon>Graphidaceae</taxon>
        <taxon>Gomphilloideae</taxon>
        <taxon>Gomphillus</taxon>
    </lineage>
</organism>
<evidence type="ECO:0000256" key="9">
    <source>
        <dbReference type="ARBA" id="ARBA00023136"/>
    </source>
</evidence>
<dbReference type="PANTHER" id="PTHR13205:SF15">
    <property type="entry name" value="DOLICHOL KINASE"/>
    <property type="match status" value="1"/>
</dbReference>
<keyword evidence="13" id="KW-1185">Reference proteome</keyword>
<evidence type="ECO:0000256" key="11">
    <source>
        <dbReference type="SAM" id="Phobius"/>
    </source>
</evidence>
<evidence type="ECO:0000256" key="2">
    <source>
        <dbReference type="ARBA" id="ARBA00010794"/>
    </source>
</evidence>
<keyword evidence="8 11" id="KW-1133">Transmembrane helix</keyword>
<feature type="transmembrane region" description="Helical" evidence="11">
    <location>
        <begin position="307"/>
        <end position="325"/>
    </location>
</feature>
<keyword evidence="7" id="KW-0256">Endoplasmic reticulum</keyword>
<feature type="transmembrane region" description="Helical" evidence="11">
    <location>
        <begin position="721"/>
        <end position="741"/>
    </location>
</feature>
<accession>A0A8H3FF81</accession>
<comment type="caution">
    <text evidence="12">The sequence shown here is derived from an EMBL/GenBank/DDBJ whole genome shotgun (WGS) entry which is preliminary data.</text>
</comment>
<evidence type="ECO:0000256" key="5">
    <source>
        <dbReference type="ARBA" id="ARBA00022692"/>
    </source>
</evidence>
<dbReference type="GO" id="GO:0005789">
    <property type="term" value="C:endoplasmic reticulum membrane"/>
    <property type="evidence" value="ECO:0007669"/>
    <property type="project" value="UniProtKB-SubCell"/>
</dbReference>
<dbReference type="EMBL" id="CAJPDQ010000019">
    <property type="protein sequence ID" value="CAF9923464.1"/>
    <property type="molecule type" value="Genomic_DNA"/>
</dbReference>
<evidence type="ECO:0000256" key="7">
    <source>
        <dbReference type="ARBA" id="ARBA00022824"/>
    </source>
</evidence>
<feature type="region of interest" description="Disordered" evidence="10">
    <location>
        <begin position="127"/>
        <end position="153"/>
    </location>
</feature>
<evidence type="ECO:0000313" key="13">
    <source>
        <dbReference type="Proteomes" id="UP000664169"/>
    </source>
</evidence>